<dbReference type="AlphaFoldDB" id="A0A0E9TQH7"/>
<reference evidence="1" key="1">
    <citation type="submission" date="2014-11" db="EMBL/GenBank/DDBJ databases">
        <authorList>
            <person name="Amaro Gonzalez C."/>
        </authorList>
    </citation>
    <scope>NUCLEOTIDE SEQUENCE</scope>
</reference>
<proteinExistence type="predicted"/>
<sequence length="26" mass="2939">MKCSVVVFFPFGFTCEAKTFHPKLSS</sequence>
<evidence type="ECO:0000313" key="1">
    <source>
        <dbReference type="EMBL" id="JAH55969.1"/>
    </source>
</evidence>
<name>A0A0E9TQH7_ANGAN</name>
<reference evidence="1" key="2">
    <citation type="journal article" date="2015" name="Fish Shellfish Immunol.">
        <title>Early steps in the European eel (Anguilla anguilla)-Vibrio vulnificus interaction in the gills: Role of the RtxA13 toxin.</title>
        <authorList>
            <person name="Callol A."/>
            <person name="Pajuelo D."/>
            <person name="Ebbesson L."/>
            <person name="Teles M."/>
            <person name="MacKenzie S."/>
            <person name="Amaro C."/>
        </authorList>
    </citation>
    <scope>NUCLEOTIDE SEQUENCE</scope>
</reference>
<protein>
    <submittedName>
        <fullName evidence="1">Uncharacterized protein</fullName>
    </submittedName>
</protein>
<dbReference type="EMBL" id="GBXM01052608">
    <property type="protein sequence ID" value="JAH55969.1"/>
    <property type="molecule type" value="Transcribed_RNA"/>
</dbReference>
<organism evidence="1">
    <name type="scientific">Anguilla anguilla</name>
    <name type="common">European freshwater eel</name>
    <name type="synonym">Muraena anguilla</name>
    <dbReference type="NCBI Taxonomy" id="7936"/>
    <lineage>
        <taxon>Eukaryota</taxon>
        <taxon>Metazoa</taxon>
        <taxon>Chordata</taxon>
        <taxon>Craniata</taxon>
        <taxon>Vertebrata</taxon>
        <taxon>Euteleostomi</taxon>
        <taxon>Actinopterygii</taxon>
        <taxon>Neopterygii</taxon>
        <taxon>Teleostei</taxon>
        <taxon>Anguilliformes</taxon>
        <taxon>Anguillidae</taxon>
        <taxon>Anguilla</taxon>
    </lineage>
</organism>
<accession>A0A0E9TQH7</accession>